<dbReference type="EMBL" id="CP049889">
    <property type="protein sequence ID" value="QIK52290.1"/>
    <property type="molecule type" value="Genomic_DNA"/>
</dbReference>
<name>A0A6G7WJ36_9LACT</name>
<dbReference type="Pfam" id="PF00496">
    <property type="entry name" value="SBP_bac_5"/>
    <property type="match status" value="1"/>
</dbReference>
<evidence type="ECO:0000256" key="3">
    <source>
        <dbReference type="ARBA" id="ARBA00022729"/>
    </source>
</evidence>
<dbReference type="Gene3D" id="3.40.190.10">
    <property type="entry name" value="Periplasmic binding protein-like II"/>
    <property type="match status" value="1"/>
</dbReference>
<dbReference type="PANTHER" id="PTHR30290">
    <property type="entry name" value="PERIPLASMIC BINDING COMPONENT OF ABC TRANSPORTER"/>
    <property type="match status" value="1"/>
</dbReference>
<dbReference type="InterPro" id="IPR000914">
    <property type="entry name" value="SBP_5_dom"/>
</dbReference>
<comment type="similarity">
    <text evidence="1">Belongs to the bacterial solute-binding protein 5 family.</text>
</comment>
<dbReference type="GO" id="GO:1904680">
    <property type="term" value="F:peptide transmembrane transporter activity"/>
    <property type="evidence" value="ECO:0007669"/>
    <property type="project" value="TreeGrafter"/>
</dbReference>
<gene>
    <name evidence="6" type="ORF">G7058_09695</name>
</gene>
<reference evidence="6 7" key="1">
    <citation type="journal article" date="2017" name="Int. J. Syst. Evol. Microbiol.">
        <title>Jeotgalibaca porci sp. nov. and Jeotgalibaca arthritidis sp. nov., isolated from pigs, and emended description of the genus Jeotgalibaca.</title>
        <authorList>
            <person name="Zamora L."/>
            <person name="Perez-Sancho M."/>
            <person name="Dominguez L."/>
            <person name="Fernandez-Garayzabal J.F."/>
            <person name="Vela A.I."/>
        </authorList>
    </citation>
    <scope>NUCLEOTIDE SEQUENCE [LARGE SCALE GENOMIC DNA]</scope>
    <source>
        <strain evidence="6 7">CCUG 69148</strain>
    </source>
</reference>
<evidence type="ECO:0000313" key="7">
    <source>
        <dbReference type="Proteomes" id="UP000501830"/>
    </source>
</evidence>
<dbReference type="AlphaFoldDB" id="A0A6G7WJ36"/>
<keyword evidence="2" id="KW-0813">Transport</keyword>
<protein>
    <recommendedName>
        <fullName evidence="5">Solute-binding protein family 5 domain-containing protein</fullName>
    </recommendedName>
</protein>
<dbReference type="Proteomes" id="UP000501830">
    <property type="component" value="Chromosome"/>
</dbReference>
<dbReference type="Gene3D" id="3.10.105.10">
    <property type="entry name" value="Dipeptide-binding Protein, Domain 3"/>
    <property type="match status" value="1"/>
</dbReference>
<evidence type="ECO:0000259" key="5">
    <source>
        <dbReference type="Pfam" id="PF00496"/>
    </source>
</evidence>
<accession>A0A6G7WJ36</accession>
<feature type="chain" id="PRO_5039151615" description="Solute-binding protein family 5 domain-containing protein" evidence="4">
    <location>
        <begin position="19"/>
        <end position="602"/>
    </location>
</feature>
<dbReference type="RefSeq" id="WP_166063354.1">
    <property type="nucleotide sequence ID" value="NZ_CP049889.1"/>
</dbReference>
<sequence>MKKKLLPFLATSAALVLAACSVQTEGDANSDSNTESNVTQSTDKTTIEILGTSSNETDMNIVRDQLIKNGFDVKLNTQPDYASFSAQQDAGNYDLSLSSWTTVTGNPDYAVRSLFITDGDYSNLSDTDVDALIDKAAVETPEEYQETYKEFEDVLVTENAYIVPLYTSLKAQAYNSEVLNGDTIRLSKSRAFAWEPVSFVDESKNASDSLMLTQVNGDLTSLDPVKGNDGSINQLNTNMYVRLVNLTDDDNVVSDGSLSYNHVIAEGNSEFYFVLRDDINFAAVENGEAVDTGLMVSGQDVIFSLDRAKNADSVPDHRTYSLHEHIDTVELVTDVAELENVQLSDGSGNVLDALAEDLDAPISKTVENAADVNNDEGSYQVIKLTTTEAFPQVLNYLAHQSAGIVSKEQVESINTYDIASFDPSVDIAYGDQRAVINGDNHLYTSGPYIMTSKDDYEATFQANPGYRPETPETAQIKNVTVRFIADSDSALSALRAGEIHLLYGLSETKYEIIEEDDKLSLQSMPSNAVSYMLFNTSGRAVSESENLRKSILFSINQDEINAAYNGKKLPSYSTVTPLVDTGNKLVADPAKVEEFYEAYLAE</sequence>
<dbReference type="SUPFAM" id="SSF53850">
    <property type="entry name" value="Periplasmic binding protein-like II"/>
    <property type="match status" value="2"/>
</dbReference>
<keyword evidence="7" id="KW-1185">Reference proteome</keyword>
<dbReference type="InterPro" id="IPR039424">
    <property type="entry name" value="SBP_5"/>
</dbReference>
<proteinExistence type="inferred from homology"/>
<feature type="signal peptide" evidence="4">
    <location>
        <begin position="1"/>
        <end position="18"/>
    </location>
</feature>
<dbReference type="PROSITE" id="PS51257">
    <property type="entry name" value="PROKAR_LIPOPROTEIN"/>
    <property type="match status" value="1"/>
</dbReference>
<dbReference type="KEGG" id="jpo:G7058_09695"/>
<evidence type="ECO:0000256" key="4">
    <source>
        <dbReference type="SAM" id="SignalP"/>
    </source>
</evidence>
<organism evidence="6 7">
    <name type="scientific">Jeotgalibaca porci</name>
    <dbReference type="NCBI Taxonomy" id="1868793"/>
    <lineage>
        <taxon>Bacteria</taxon>
        <taxon>Bacillati</taxon>
        <taxon>Bacillota</taxon>
        <taxon>Bacilli</taxon>
        <taxon>Lactobacillales</taxon>
        <taxon>Carnobacteriaceae</taxon>
        <taxon>Jeotgalibaca</taxon>
    </lineage>
</organism>
<evidence type="ECO:0000256" key="2">
    <source>
        <dbReference type="ARBA" id="ARBA00022448"/>
    </source>
</evidence>
<dbReference type="PANTHER" id="PTHR30290:SF9">
    <property type="entry name" value="OLIGOPEPTIDE-BINDING PROTEIN APPA"/>
    <property type="match status" value="1"/>
</dbReference>
<dbReference type="GeneID" id="94553557"/>
<feature type="domain" description="Solute-binding protein family 5" evidence="5">
    <location>
        <begin position="266"/>
        <end position="585"/>
    </location>
</feature>
<keyword evidence="3 4" id="KW-0732">Signal</keyword>
<evidence type="ECO:0000313" key="6">
    <source>
        <dbReference type="EMBL" id="QIK52290.1"/>
    </source>
</evidence>
<evidence type="ECO:0000256" key="1">
    <source>
        <dbReference type="ARBA" id="ARBA00005695"/>
    </source>
</evidence>
<dbReference type="GO" id="GO:0015833">
    <property type="term" value="P:peptide transport"/>
    <property type="evidence" value="ECO:0007669"/>
    <property type="project" value="TreeGrafter"/>
</dbReference>